<evidence type="ECO:0000256" key="3">
    <source>
        <dbReference type="ARBA" id="ARBA00022741"/>
    </source>
</evidence>
<name>W0BDP6_9GAMM</name>
<protein>
    <submittedName>
        <fullName evidence="6">ATPase component of various ABC-type transport systems, containing duplicated ATPase</fullName>
    </submittedName>
</protein>
<keyword evidence="4" id="KW-0067">ATP-binding</keyword>
<dbReference type="InterPro" id="IPR003439">
    <property type="entry name" value="ABC_transporter-like_ATP-bd"/>
</dbReference>
<feature type="domain" description="ABC transporter" evidence="5">
    <location>
        <begin position="6"/>
        <end position="43"/>
    </location>
</feature>
<evidence type="ECO:0000256" key="2">
    <source>
        <dbReference type="ARBA" id="ARBA00022448"/>
    </source>
</evidence>
<evidence type="ECO:0000256" key="4">
    <source>
        <dbReference type="ARBA" id="ARBA00022840"/>
    </source>
</evidence>
<dbReference type="InterPro" id="IPR027417">
    <property type="entry name" value="P-loop_NTPase"/>
</dbReference>
<evidence type="ECO:0000256" key="1">
    <source>
        <dbReference type="ARBA" id="ARBA00005417"/>
    </source>
</evidence>
<comment type="similarity">
    <text evidence="1">Belongs to the ABC transporter superfamily.</text>
</comment>
<dbReference type="EMBL" id="CP004006">
    <property type="protein sequence ID" value="AHE66539.1"/>
    <property type="molecule type" value="Genomic_DNA"/>
</dbReference>
<dbReference type="eggNOG" id="COG4608">
    <property type="taxonomic scope" value="Bacteria"/>
</dbReference>
<gene>
    <name evidence="6" type="ORF">Loa_00983</name>
</gene>
<dbReference type="PANTHER" id="PTHR43776">
    <property type="entry name" value="TRANSPORT ATP-BINDING PROTEIN"/>
    <property type="match status" value="1"/>
</dbReference>
<dbReference type="GO" id="GO:0005524">
    <property type="term" value="F:ATP binding"/>
    <property type="evidence" value="ECO:0007669"/>
    <property type="project" value="UniProtKB-KW"/>
</dbReference>
<evidence type="ECO:0000259" key="5">
    <source>
        <dbReference type="Pfam" id="PF00005"/>
    </source>
</evidence>
<keyword evidence="3" id="KW-0547">Nucleotide-binding</keyword>
<organism evidence="6 7">
    <name type="scientific">Legionella oakridgensis ATCC 33761 = DSM 21215</name>
    <dbReference type="NCBI Taxonomy" id="1268635"/>
    <lineage>
        <taxon>Bacteria</taxon>
        <taxon>Pseudomonadati</taxon>
        <taxon>Pseudomonadota</taxon>
        <taxon>Gammaproteobacteria</taxon>
        <taxon>Legionellales</taxon>
        <taxon>Legionellaceae</taxon>
        <taxon>Legionella</taxon>
    </lineage>
</organism>
<dbReference type="Proteomes" id="UP000018838">
    <property type="component" value="Chromosome"/>
</dbReference>
<accession>W0BDP6</accession>
<dbReference type="AlphaFoldDB" id="W0BDP6"/>
<dbReference type="HOGENOM" id="CLU_2991169_0_0_6"/>
<dbReference type="GO" id="GO:0016887">
    <property type="term" value="F:ATP hydrolysis activity"/>
    <property type="evidence" value="ECO:0007669"/>
    <property type="project" value="InterPro"/>
</dbReference>
<keyword evidence="7" id="KW-1185">Reference proteome</keyword>
<dbReference type="InterPro" id="IPR050319">
    <property type="entry name" value="ABC_transp_ATP-bind"/>
</dbReference>
<dbReference type="KEGG" id="lok:Loa_00983"/>
<dbReference type="STRING" id="1268635.Loa_00983"/>
<evidence type="ECO:0000313" key="6">
    <source>
        <dbReference type="EMBL" id="AHE66539.1"/>
    </source>
</evidence>
<reference evidence="6 7" key="1">
    <citation type="journal article" date="2013" name="Int. J. Med. Microbiol.">
        <title>Legionella oakridgensis ATCC 33761 genome sequence and phenotypic characterization reveals its replication capacity in amoebae.</title>
        <authorList>
            <person name="Brzuszkiewicz E."/>
            <person name="Schulz T."/>
            <person name="Rydzewski K."/>
            <person name="Daniel R."/>
            <person name="Gillmaier N."/>
            <person name="Dittmann C."/>
            <person name="Holland G."/>
            <person name="Schunder E."/>
            <person name="Lautner M."/>
            <person name="Eisenreich W."/>
            <person name="Luck C."/>
            <person name="Heuner K."/>
        </authorList>
    </citation>
    <scope>NUCLEOTIDE SEQUENCE [LARGE SCALE GENOMIC DNA]</scope>
    <source>
        <strain>OR-10</strain>
        <strain evidence="7">ATCC 33761</strain>
    </source>
</reference>
<dbReference type="SUPFAM" id="SSF52540">
    <property type="entry name" value="P-loop containing nucleoside triphosphate hydrolases"/>
    <property type="match status" value="1"/>
</dbReference>
<evidence type="ECO:0000313" key="7">
    <source>
        <dbReference type="Proteomes" id="UP000018838"/>
    </source>
</evidence>
<dbReference type="PANTHER" id="PTHR43776:SF7">
    <property type="entry name" value="D,D-DIPEPTIDE TRANSPORT ATP-BINDING PROTEIN DDPF-RELATED"/>
    <property type="match status" value="1"/>
</dbReference>
<keyword evidence="2" id="KW-0813">Transport</keyword>
<dbReference type="Pfam" id="PF00005">
    <property type="entry name" value="ABC_tran"/>
    <property type="match status" value="1"/>
</dbReference>
<dbReference type="Gene3D" id="3.40.50.300">
    <property type="entry name" value="P-loop containing nucleotide triphosphate hydrolases"/>
    <property type="match status" value="1"/>
</dbReference>
<proteinExistence type="inferred from homology"/>
<dbReference type="PATRIC" id="fig|1268635.3.peg.979"/>
<sequence length="57" mass="6383">MNLSVKSLHRYPHQFSGGQRQRICIARALATEPELLICDEPTSALDISVQAQNSQIF</sequence>